<evidence type="ECO:0000313" key="2">
    <source>
        <dbReference type="Proteomes" id="UP000544122"/>
    </source>
</evidence>
<keyword evidence="2" id="KW-1185">Reference proteome</keyword>
<comment type="caution">
    <text evidence="1">The sequence shown here is derived from an EMBL/GenBank/DDBJ whole genome shotgun (WGS) entry which is preliminary data.</text>
</comment>
<dbReference type="Proteomes" id="UP000544122">
    <property type="component" value="Unassembled WGS sequence"/>
</dbReference>
<evidence type="ECO:0000313" key="1">
    <source>
        <dbReference type="EMBL" id="NOJ40563.1"/>
    </source>
</evidence>
<proteinExistence type="predicted"/>
<dbReference type="SUPFAM" id="SSF55831">
    <property type="entry name" value="Thymidylate synthase/dCMP hydroxymethylase"/>
    <property type="match status" value="1"/>
</dbReference>
<reference evidence="1 2" key="1">
    <citation type="submission" date="2020-03" db="EMBL/GenBank/DDBJ databases">
        <title>Bradyrhizobium diversity isolated from nodules of Indigofera sp.</title>
        <authorList>
            <person name="Klepa M."/>
            <person name="Helene L."/>
            <person name="Hungria M."/>
        </authorList>
    </citation>
    <scope>NUCLEOTIDE SEQUENCE [LARGE SCALE GENOMIC DNA]</scope>
    <source>
        <strain evidence="1 2">WSM 1791</strain>
    </source>
</reference>
<protein>
    <recommendedName>
        <fullName evidence="3">Thymidylate synthase/dCMP hydroxymethylase domain-containing protein</fullName>
    </recommendedName>
</protein>
<dbReference type="EMBL" id="JAAVLX010000004">
    <property type="protein sequence ID" value="NOJ40563.1"/>
    <property type="molecule type" value="Genomic_DNA"/>
</dbReference>
<evidence type="ECO:0008006" key="3">
    <source>
        <dbReference type="Google" id="ProtNLM"/>
    </source>
</evidence>
<dbReference type="AlphaFoldDB" id="A0A7Y4GRB8"/>
<dbReference type="InterPro" id="IPR036926">
    <property type="entry name" value="Thymidate_synth/dCMP_Mease_sf"/>
</dbReference>
<name>A0A7Y4GRB8_9BRAD</name>
<dbReference type="RefSeq" id="WP_171579824.1">
    <property type="nucleotide sequence ID" value="NZ_JAAVLX010000004.1"/>
</dbReference>
<gene>
    <name evidence="1" type="ORF">HCN58_13305</name>
</gene>
<organism evidence="1 2">
    <name type="scientific">Bradyrhizobium australiense</name>
    <dbReference type="NCBI Taxonomy" id="2721161"/>
    <lineage>
        <taxon>Bacteria</taxon>
        <taxon>Pseudomonadati</taxon>
        <taxon>Pseudomonadota</taxon>
        <taxon>Alphaproteobacteria</taxon>
        <taxon>Hyphomicrobiales</taxon>
        <taxon>Nitrobacteraceae</taxon>
        <taxon>Bradyrhizobium</taxon>
    </lineage>
</organism>
<sequence>MAIIVQGADPVQAWKSGGQVLLSSSPHAIQNLITEIEAPTVVDEEWYSRFCPKSVGALDRLSVVAKVLFPDIPRRPRETRLEYYGRYEKLLTRALKAGSLHSAWGGTYFQRLMSLDGSENQIERAIRVLNSWTVRGETAIVMHTSSPAVDGLRKRGSPCLQYIEIIWNKGDVLDLVAVYRNHDFLNKALGNFIGLGRLLSFIANEGRKHPGRVICHSVHAYVDQVAKFGTLIAR</sequence>
<dbReference type="Gene3D" id="3.30.572.10">
    <property type="entry name" value="Thymidylate synthase/dCMP hydroxymethylase domain"/>
    <property type="match status" value="1"/>
</dbReference>
<accession>A0A7Y4GRB8</accession>